<protein>
    <recommendedName>
        <fullName evidence="3">Polymer-forming cytoskeletal protein</fullName>
    </recommendedName>
</protein>
<organism evidence="2">
    <name type="scientific">candidate division WOR-3 bacterium</name>
    <dbReference type="NCBI Taxonomy" id="2052148"/>
    <lineage>
        <taxon>Bacteria</taxon>
        <taxon>Bacteria division WOR-3</taxon>
    </lineage>
</organism>
<name>A0A7C0V9W1_UNCW3</name>
<evidence type="ECO:0008006" key="3">
    <source>
        <dbReference type="Google" id="ProtNLM"/>
    </source>
</evidence>
<evidence type="ECO:0000256" key="1">
    <source>
        <dbReference type="ARBA" id="ARBA00044755"/>
    </source>
</evidence>
<reference evidence="2" key="1">
    <citation type="journal article" date="2020" name="mSystems">
        <title>Genome- and Community-Level Interaction Insights into Carbon Utilization and Element Cycling Functions of Hydrothermarchaeota in Hydrothermal Sediment.</title>
        <authorList>
            <person name="Zhou Z."/>
            <person name="Liu Y."/>
            <person name="Xu W."/>
            <person name="Pan J."/>
            <person name="Luo Z.H."/>
            <person name="Li M."/>
        </authorList>
    </citation>
    <scope>NUCLEOTIDE SEQUENCE [LARGE SCALE GENOMIC DNA]</scope>
    <source>
        <strain evidence="2">HyVt-102</strain>
    </source>
</reference>
<accession>A0A7C0V9W1</accession>
<dbReference type="PANTHER" id="PTHR35024">
    <property type="entry name" value="HYPOTHETICAL CYTOSOLIC PROTEIN"/>
    <property type="match status" value="1"/>
</dbReference>
<comment type="similarity">
    <text evidence="1">Belongs to the bactofilin family.</text>
</comment>
<proteinExistence type="inferred from homology"/>
<sequence>MKEALMNIITQGTKIEGKLYVNGSIRIDGEVHAEYIEATEKIIIGPDGILKGKVKSKSLSSSGVCDGEFHIAELVELLKGASFDGELTCKRLVVEEGVLLDGKVSMREGKRLKEKPKES</sequence>
<gene>
    <name evidence="2" type="ORF">ENF18_01300</name>
</gene>
<comment type="caution">
    <text evidence="2">The sequence shown here is derived from an EMBL/GenBank/DDBJ whole genome shotgun (WGS) entry which is preliminary data.</text>
</comment>
<dbReference type="Pfam" id="PF04519">
    <property type="entry name" value="Bactofilin"/>
    <property type="match status" value="1"/>
</dbReference>
<dbReference type="Proteomes" id="UP000885847">
    <property type="component" value="Unassembled WGS sequence"/>
</dbReference>
<dbReference type="PANTHER" id="PTHR35024:SF4">
    <property type="entry name" value="POLYMER-FORMING CYTOSKELETAL PROTEIN"/>
    <property type="match status" value="1"/>
</dbReference>
<evidence type="ECO:0000313" key="2">
    <source>
        <dbReference type="EMBL" id="HDI82412.1"/>
    </source>
</evidence>
<dbReference type="InterPro" id="IPR007607">
    <property type="entry name" value="BacA/B"/>
</dbReference>
<dbReference type="AlphaFoldDB" id="A0A7C0V9W1"/>
<dbReference type="EMBL" id="DQWE01000055">
    <property type="protein sequence ID" value="HDI82412.1"/>
    <property type="molecule type" value="Genomic_DNA"/>
</dbReference>